<proteinExistence type="predicted"/>
<evidence type="ECO:0000259" key="1">
    <source>
        <dbReference type="Pfam" id="PF00078"/>
    </source>
</evidence>
<dbReference type="Proteomes" id="UP001286313">
    <property type="component" value="Unassembled WGS sequence"/>
</dbReference>
<reference evidence="2" key="1">
    <citation type="submission" date="2023-10" db="EMBL/GenBank/DDBJ databases">
        <title>Genome assemblies of two species of porcelain crab, Petrolisthes cinctipes and Petrolisthes manimaculis (Anomura: Porcellanidae).</title>
        <authorList>
            <person name="Angst P."/>
        </authorList>
    </citation>
    <scope>NUCLEOTIDE SEQUENCE</scope>
    <source>
        <strain evidence="2">PB745_01</strain>
        <tissue evidence="2">Gill</tissue>
    </source>
</reference>
<sequence>MTVFLTQLCNKIWQTGEWPSAWTQSLIITHHKKGNIQQCSNYRTISLISQASKVMLKVILNRLNPQAEEIIAKEQAGFHRGRSTTEQIFNLRVLGEKYSQHQQDTYHIFVDFKKAFDSVA</sequence>
<keyword evidence="3" id="KW-1185">Reference proteome</keyword>
<comment type="caution">
    <text evidence="2">The sequence shown here is derived from an EMBL/GenBank/DDBJ whole genome shotgun (WGS) entry which is preliminary data.</text>
</comment>
<evidence type="ECO:0000313" key="3">
    <source>
        <dbReference type="Proteomes" id="UP001286313"/>
    </source>
</evidence>
<name>A0AAE1GBT8_PETCI</name>
<dbReference type="InterPro" id="IPR043502">
    <property type="entry name" value="DNA/RNA_pol_sf"/>
</dbReference>
<dbReference type="PANTHER" id="PTHR47027">
    <property type="entry name" value="REVERSE TRANSCRIPTASE DOMAIN-CONTAINING PROTEIN"/>
    <property type="match status" value="1"/>
</dbReference>
<gene>
    <name evidence="2" type="ORF">Pcinc_007015</name>
</gene>
<dbReference type="InterPro" id="IPR000477">
    <property type="entry name" value="RT_dom"/>
</dbReference>
<dbReference type="Pfam" id="PF00078">
    <property type="entry name" value="RVT_1"/>
    <property type="match status" value="1"/>
</dbReference>
<protein>
    <recommendedName>
        <fullName evidence="1">Reverse transcriptase domain-containing protein</fullName>
    </recommendedName>
</protein>
<feature type="domain" description="Reverse transcriptase" evidence="1">
    <location>
        <begin position="32"/>
        <end position="119"/>
    </location>
</feature>
<organism evidence="2 3">
    <name type="scientific">Petrolisthes cinctipes</name>
    <name type="common">Flat porcelain crab</name>
    <dbReference type="NCBI Taxonomy" id="88211"/>
    <lineage>
        <taxon>Eukaryota</taxon>
        <taxon>Metazoa</taxon>
        <taxon>Ecdysozoa</taxon>
        <taxon>Arthropoda</taxon>
        <taxon>Crustacea</taxon>
        <taxon>Multicrustacea</taxon>
        <taxon>Malacostraca</taxon>
        <taxon>Eumalacostraca</taxon>
        <taxon>Eucarida</taxon>
        <taxon>Decapoda</taxon>
        <taxon>Pleocyemata</taxon>
        <taxon>Anomura</taxon>
        <taxon>Galatheoidea</taxon>
        <taxon>Porcellanidae</taxon>
        <taxon>Petrolisthes</taxon>
    </lineage>
</organism>
<dbReference type="GO" id="GO:0071897">
    <property type="term" value="P:DNA biosynthetic process"/>
    <property type="evidence" value="ECO:0007669"/>
    <property type="project" value="UniProtKB-ARBA"/>
</dbReference>
<dbReference type="SUPFAM" id="SSF56672">
    <property type="entry name" value="DNA/RNA polymerases"/>
    <property type="match status" value="1"/>
</dbReference>
<dbReference type="PANTHER" id="PTHR47027:SF8">
    <property type="entry name" value="RIBONUCLEASE H"/>
    <property type="match status" value="1"/>
</dbReference>
<evidence type="ECO:0000313" key="2">
    <source>
        <dbReference type="EMBL" id="KAK3888947.1"/>
    </source>
</evidence>
<accession>A0AAE1GBT8</accession>
<dbReference type="AlphaFoldDB" id="A0AAE1GBT8"/>
<dbReference type="EMBL" id="JAWQEG010000514">
    <property type="protein sequence ID" value="KAK3888947.1"/>
    <property type="molecule type" value="Genomic_DNA"/>
</dbReference>